<dbReference type="PROSITE" id="PS51168">
    <property type="entry name" value="CHORISMATE_MUT_2"/>
    <property type="match status" value="1"/>
</dbReference>
<dbReference type="GO" id="GO:0004664">
    <property type="term" value="F:prephenate dehydratase activity"/>
    <property type="evidence" value="ECO:0007669"/>
    <property type="project" value="UniProtKB-EC"/>
</dbReference>
<evidence type="ECO:0000259" key="20">
    <source>
        <dbReference type="PROSITE" id="PS51168"/>
    </source>
</evidence>
<reference evidence="23" key="2">
    <citation type="submission" date="2021-04" db="EMBL/GenBank/DDBJ databases">
        <authorList>
            <person name="Gilroy R."/>
        </authorList>
    </citation>
    <scope>NUCLEOTIDE SEQUENCE</scope>
    <source>
        <strain evidence="23">ChiSjej1B19-5720</strain>
    </source>
</reference>
<feature type="domain" description="Prephenate dehydratase" evidence="21">
    <location>
        <begin position="111"/>
        <end position="288"/>
    </location>
</feature>
<evidence type="ECO:0000256" key="2">
    <source>
        <dbReference type="ARBA" id="ARBA00002364"/>
    </source>
</evidence>
<dbReference type="AlphaFoldDB" id="A0A9D2RX98"/>
<proteinExistence type="predicted"/>
<dbReference type="SUPFAM" id="SSF53850">
    <property type="entry name" value="Periplasmic binding protein-like II"/>
    <property type="match status" value="1"/>
</dbReference>
<evidence type="ECO:0000256" key="18">
    <source>
        <dbReference type="ARBA" id="ARBA00047848"/>
    </source>
</evidence>
<feature type="domain" description="ACT" evidence="22">
    <location>
        <begin position="300"/>
        <end position="377"/>
    </location>
</feature>
<keyword evidence="12" id="KW-0584">Phenylalanine biosynthesis</keyword>
<dbReference type="InterPro" id="IPR036979">
    <property type="entry name" value="CM_dom_sf"/>
</dbReference>
<gene>
    <name evidence="23" type="primary">pheA</name>
    <name evidence="23" type="ORF">IAA06_07550</name>
</gene>
<dbReference type="PROSITE" id="PS00858">
    <property type="entry name" value="PREPHENATE_DEHYDR_2"/>
    <property type="match status" value="1"/>
</dbReference>
<evidence type="ECO:0000256" key="3">
    <source>
        <dbReference type="ARBA" id="ARBA00004496"/>
    </source>
</evidence>
<evidence type="ECO:0000256" key="5">
    <source>
        <dbReference type="ARBA" id="ARBA00004817"/>
    </source>
</evidence>
<dbReference type="GO" id="GO:0004106">
    <property type="term" value="F:chorismate mutase activity"/>
    <property type="evidence" value="ECO:0007669"/>
    <property type="project" value="UniProtKB-EC"/>
</dbReference>
<keyword evidence="10" id="KW-0028">Amino-acid biosynthesis</keyword>
<evidence type="ECO:0000259" key="22">
    <source>
        <dbReference type="PROSITE" id="PS51671"/>
    </source>
</evidence>
<dbReference type="InterPro" id="IPR002701">
    <property type="entry name" value="CM_II_prokaryot"/>
</dbReference>
<dbReference type="InterPro" id="IPR008242">
    <property type="entry name" value="Chor_mutase/pphenate_deHydtase"/>
</dbReference>
<comment type="subcellular location">
    <subcellularLocation>
        <location evidence="3">Cytoplasm</location>
    </subcellularLocation>
</comment>
<feature type="site" description="Essential for prephenate dehydratase activity" evidence="19">
    <location>
        <position position="281"/>
    </location>
</feature>
<comment type="pathway">
    <text evidence="5">Metabolic intermediate biosynthesis; prephenate biosynthesis; prephenate from chorismate: step 1/1.</text>
</comment>
<evidence type="ECO:0000313" key="24">
    <source>
        <dbReference type="Proteomes" id="UP000823842"/>
    </source>
</evidence>
<dbReference type="EMBL" id="DWYZ01000146">
    <property type="protein sequence ID" value="HJB28635.1"/>
    <property type="molecule type" value="Genomic_DNA"/>
</dbReference>
<dbReference type="PANTHER" id="PTHR21022">
    <property type="entry name" value="PREPHENATE DEHYDRATASE P PROTEIN"/>
    <property type="match status" value="1"/>
</dbReference>
<keyword evidence="14 23" id="KW-0456">Lyase</keyword>
<dbReference type="SMART" id="SM00830">
    <property type="entry name" value="CM_2"/>
    <property type="match status" value="1"/>
</dbReference>
<dbReference type="InterPro" id="IPR036263">
    <property type="entry name" value="Chorismate_II_sf"/>
</dbReference>
<comment type="pathway">
    <text evidence="4">Amino-acid biosynthesis; L-phenylalanine biosynthesis; phenylpyruvate from prephenate: step 1/1.</text>
</comment>
<evidence type="ECO:0000256" key="6">
    <source>
        <dbReference type="ARBA" id="ARBA00013147"/>
    </source>
</evidence>
<comment type="function">
    <text evidence="2">Catalyzes the Claisen rearrangement of chorismate to prephenate and the decarboxylation/dehydration of prephenate to phenylpyruvate.</text>
</comment>
<keyword evidence="11" id="KW-0057">Aromatic amino acid biosynthesis</keyword>
<dbReference type="SUPFAM" id="SSF55021">
    <property type="entry name" value="ACT-like"/>
    <property type="match status" value="1"/>
</dbReference>
<dbReference type="InterPro" id="IPR018528">
    <property type="entry name" value="Preph_deHydtase_CS"/>
</dbReference>
<comment type="catalytic activity">
    <reaction evidence="1">
        <text>chorismate = prephenate</text>
        <dbReference type="Rhea" id="RHEA:13897"/>
        <dbReference type="ChEBI" id="CHEBI:29748"/>
        <dbReference type="ChEBI" id="CHEBI:29934"/>
        <dbReference type="EC" id="5.4.99.5"/>
    </reaction>
</comment>
<dbReference type="GO" id="GO:0009094">
    <property type="term" value="P:L-phenylalanine biosynthetic process"/>
    <property type="evidence" value="ECO:0007669"/>
    <property type="project" value="UniProtKB-KW"/>
</dbReference>
<dbReference type="PROSITE" id="PS51671">
    <property type="entry name" value="ACT"/>
    <property type="match status" value="1"/>
</dbReference>
<evidence type="ECO:0000256" key="16">
    <source>
        <dbReference type="ARBA" id="ARBA00031175"/>
    </source>
</evidence>
<keyword evidence="15" id="KW-0511">Multifunctional enzyme</keyword>
<evidence type="ECO:0000256" key="19">
    <source>
        <dbReference type="PIRSR" id="PIRSR001500-2"/>
    </source>
</evidence>
<evidence type="ECO:0000256" key="14">
    <source>
        <dbReference type="ARBA" id="ARBA00023239"/>
    </source>
</evidence>
<keyword evidence="13" id="KW-0413">Isomerase</keyword>
<protein>
    <recommendedName>
        <fullName evidence="7">Bifunctional chorismate mutase/prephenate dehydratase</fullName>
        <ecNumber evidence="6">4.2.1.51</ecNumber>
    </recommendedName>
    <alternativeName>
        <fullName evidence="17">Chorismate mutase-prephenate dehydratase</fullName>
    </alternativeName>
    <alternativeName>
        <fullName evidence="8">Prephenate dehydratase</fullName>
    </alternativeName>
    <alternativeName>
        <fullName evidence="16">p-protein</fullName>
    </alternativeName>
</protein>
<evidence type="ECO:0000256" key="17">
    <source>
        <dbReference type="ARBA" id="ARBA00031520"/>
    </source>
</evidence>
<accession>A0A9D2RX98</accession>
<dbReference type="Pfam" id="PF00800">
    <property type="entry name" value="PDT"/>
    <property type="match status" value="1"/>
</dbReference>
<dbReference type="GO" id="GO:0046417">
    <property type="term" value="P:chorismate metabolic process"/>
    <property type="evidence" value="ECO:0007669"/>
    <property type="project" value="InterPro"/>
</dbReference>
<dbReference type="Proteomes" id="UP000823842">
    <property type="component" value="Unassembled WGS sequence"/>
</dbReference>
<dbReference type="InterPro" id="IPR045865">
    <property type="entry name" value="ACT-like_dom_sf"/>
</dbReference>
<dbReference type="InterPro" id="IPR001086">
    <property type="entry name" value="Preph_deHydtase"/>
</dbReference>
<dbReference type="PIRSF" id="PIRSF001500">
    <property type="entry name" value="Chor_mut_pdt_Ppr"/>
    <property type="match status" value="1"/>
</dbReference>
<organism evidence="23 24">
    <name type="scientific">Candidatus Blautia faecavium</name>
    <dbReference type="NCBI Taxonomy" id="2838487"/>
    <lineage>
        <taxon>Bacteria</taxon>
        <taxon>Bacillati</taxon>
        <taxon>Bacillota</taxon>
        <taxon>Clostridia</taxon>
        <taxon>Lachnospirales</taxon>
        <taxon>Lachnospiraceae</taxon>
        <taxon>Blautia</taxon>
    </lineage>
</organism>
<comment type="caution">
    <text evidence="23">The sequence shown here is derived from an EMBL/GenBank/DDBJ whole genome shotgun (WGS) entry which is preliminary data.</text>
</comment>
<evidence type="ECO:0000256" key="9">
    <source>
        <dbReference type="ARBA" id="ARBA00022490"/>
    </source>
</evidence>
<dbReference type="InterPro" id="IPR002912">
    <property type="entry name" value="ACT_dom"/>
</dbReference>
<dbReference type="Gene3D" id="3.30.70.260">
    <property type="match status" value="1"/>
</dbReference>
<sequence>MVDLQECRREIDEIDDKILRLFEKRMQVCEDVAAYKIKTGKKVLDPERERVKIKTLKGKAHGAFNASGVEELFHQLMAISRKRQYQLLTENGIEEELDYEMRDKLPLAQSTVVFQGVEGAYSYAAMRAYFGDEITSYHVNTWREAMEEVQSGKADYAVLPIENSTAGIVADIYDLLTEYSLYIAGEQIIRVEHVLLGLPGASLDQIRTVCSHPQGLAQCSKFLEEHPAWKTIQVENTAGAAKKVHEEGDLTQAAIASREAGRLFGLVPLEENICHNGKNVTRFIIVEKNPVYKKNAGKISIFFELPHESGTLYSMLSHIIYNGLNMTKIESRPIPGKTWEYRFFVDFEGNLKESAVKNALRGLRAEANRMRVLGNYELQGEEES</sequence>
<evidence type="ECO:0000256" key="15">
    <source>
        <dbReference type="ARBA" id="ARBA00023268"/>
    </source>
</evidence>
<reference evidence="23" key="1">
    <citation type="journal article" date="2021" name="PeerJ">
        <title>Extensive microbial diversity within the chicken gut microbiome revealed by metagenomics and culture.</title>
        <authorList>
            <person name="Gilroy R."/>
            <person name="Ravi A."/>
            <person name="Getino M."/>
            <person name="Pursley I."/>
            <person name="Horton D.L."/>
            <person name="Alikhan N.F."/>
            <person name="Baker D."/>
            <person name="Gharbi K."/>
            <person name="Hall N."/>
            <person name="Watson M."/>
            <person name="Adriaenssens E.M."/>
            <person name="Foster-Nyarko E."/>
            <person name="Jarju S."/>
            <person name="Secka A."/>
            <person name="Antonio M."/>
            <person name="Oren A."/>
            <person name="Chaudhuri R.R."/>
            <person name="La Ragione R."/>
            <person name="Hildebrand F."/>
            <person name="Pallen M.J."/>
        </authorList>
    </citation>
    <scope>NUCLEOTIDE SEQUENCE</scope>
    <source>
        <strain evidence="23">ChiSjej1B19-5720</strain>
    </source>
</reference>
<dbReference type="PANTHER" id="PTHR21022:SF19">
    <property type="entry name" value="PREPHENATE DEHYDRATASE-RELATED"/>
    <property type="match status" value="1"/>
</dbReference>
<dbReference type="Gene3D" id="1.20.59.10">
    <property type="entry name" value="Chorismate mutase"/>
    <property type="match status" value="1"/>
</dbReference>
<keyword evidence="9" id="KW-0963">Cytoplasm</keyword>
<dbReference type="NCBIfam" id="NF008865">
    <property type="entry name" value="PRK11898.1"/>
    <property type="match status" value="1"/>
</dbReference>
<evidence type="ECO:0000256" key="1">
    <source>
        <dbReference type="ARBA" id="ARBA00000824"/>
    </source>
</evidence>
<dbReference type="SUPFAM" id="SSF48600">
    <property type="entry name" value="Chorismate mutase II"/>
    <property type="match status" value="1"/>
</dbReference>
<dbReference type="GO" id="GO:0005737">
    <property type="term" value="C:cytoplasm"/>
    <property type="evidence" value="ECO:0007669"/>
    <property type="project" value="UniProtKB-SubCell"/>
</dbReference>
<name>A0A9D2RX98_9FIRM</name>
<dbReference type="CDD" id="cd13631">
    <property type="entry name" value="PBP2_Ct-PDT_like"/>
    <property type="match status" value="1"/>
</dbReference>
<comment type="catalytic activity">
    <reaction evidence="18">
        <text>prephenate + H(+) = 3-phenylpyruvate + CO2 + H2O</text>
        <dbReference type="Rhea" id="RHEA:21648"/>
        <dbReference type="ChEBI" id="CHEBI:15377"/>
        <dbReference type="ChEBI" id="CHEBI:15378"/>
        <dbReference type="ChEBI" id="CHEBI:16526"/>
        <dbReference type="ChEBI" id="CHEBI:18005"/>
        <dbReference type="ChEBI" id="CHEBI:29934"/>
        <dbReference type="EC" id="4.2.1.51"/>
    </reaction>
</comment>
<evidence type="ECO:0000256" key="11">
    <source>
        <dbReference type="ARBA" id="ARBA00023141"/>
    </source>
</evidence>
<evidence type="ECO:0000256" key="4">
    <source>
        <dbReference type="ARBA" id="ARBA00004741"/>
    </source>
</evidence>
<dbReference type="EC" id="4.2.1.51" evidence="6"/>
<evidence type="ECO:0000256" key="8">
    <source>
        <dbReference type="ARBA" id="ARBA00021872"/>
    </source>
</evidence>
<evidence type="ECO:0000256" key="10">
    <source>
        <dbReference type="ARBA" id="ARBA00022605"/>
    </source>
</evidence>
<dbReference type="PROSITE" id="PS51171">
    <property type="entry name" value="PREPHENATE_DEHYDR_3"/>
    <property type="match status" value="1"/>
</dbReference>
<evidence type="ECO:0000256" key="7">
    <source>
        <dbReference type="ARBA" id="ARBA00014401"/>
    </source>
</evidence>
<dbReference type="Pfam" id="PF01817">
    <property type="entry name" value="CM_2"/>
    <property type="match status" value="1"/>
</dbReference>
<feature type="domain" description="Chorismate mutase" evidence="20">
    <location>
        <begin position="1"/>
        <end position="88"/>
    </location>
</feature>
<evidence type="ECO:0000256" key="13">
    <source>
        <dbReference type="ARBA" id="ARBA00023235"/>
    </source>
</evidence>
<dbReference type="Gene3D" id="3.40.190.10">
    <property type="entry name" value="Periplasmic binding protein-like II"/>
    <property type="match status" value="2"/>
</dbReference>
<evidence type="ECO:0000313" key="23">
    <source>
        <dbReference type="EMBL" id="HJB28635.1"/>
    </source>
</evidence>
<evidence type="ECO:0000256" key="12">
    <source>
        <dbReference type="ARBA" id="ARBA00023222"/>
    </source>
</evidence>
<evidence type="ECO:0000259" key="21">
    <source>
        <dbReference type="PROSITE" id="PS51171"/>
    </source>
</evidence>
<dbReference type="CDD" id="cd04905">
    <property type="entry name" value="ACT_CM-PDT"/>
    <property type="match status" value="1"/>
</dbReference>